<gene>
    <name evidence="1" type="ORF">NQ317_014005</name>
</gene>
<dbReference type="EMBL" id="JAPWTJ010001446">
    <property type="protein sequence ID" value="KAJ8971686.1"/>
    <property type="molecule type" value="Genomic_DNA"/>
</dbReference>
<sequence>MTTMMSNGWPYLNIHWTYNSHPKTFISTVDVKWTSSGTLGSAVAALQAKGRFRSVADIIKNDLTEEQKGKLNCAAKEILAGNIKSEDITTLLIFLASHADVKTLLIKEIGSFLLNEIHVRMMMWHHGVSHSSRAGQRKVPFSGRYHKNDLTKNSNINLTLRQRES</sequence>
<reference evidence="1" key="1">
    <citation type="journal article" date="2023" name="Insect Mol. Biol.">
        <title>Genome sequencing provides insights into the evolution of gene families encoding plant cell wall-degrading enzymes in longhorned beetles.</title>
        <authorList>
            <person name="Shin N.R."/>
            <person name="Okamura Y."/>
            <person name="Kirsch R."/>
            <person name="Pauchet Y."/>
        </authorList>
    </citation>
    <scope>NUCLEOTIDE SEQUENCE</scope>
    <source>
        <strain evidence="1">MMC_N1</strain>
    </source>
</reference>
<proteinExistence type="predicted"/>
<name>A0ABQ9J254_9CUCU</name>
<keyword evidence="2" id="KW-1185">Reference proteome</keyword>
<dbReference type="Proteomes" id="UP001162164">
    <property type="component" value="Unassembled WGS sequence"/>
</dbReference>
<accession>A0ABQ9J254</accession>
<evidence type="ECO:0000313" key="2">
    <source>
        <dbReference type="Proteomes" id="UP001162164"/>
    </source>
</evidence>
<organism evidence="1 2">
    <name type="scientific">Molorchus minor</name>
    <dbReference type="NCBI Taxonomy" id="1323400"/>
    <lineage>
        <taxon>Eukaryota</taxon>
        <taxon>Metazoa</taxon>
        <taxon>Ecdysozoa</taxon>
        <taxon>Arthropoda</taxon>
        <taxon>Hexapoda</taxon>
        <taxon>Insecta</taxon>
        <taxon>Pterygota</taxon>
        <taxon>Neoptera</taxon>
        <taxon>Endopterygota</taxon>
        <taxon>Coleoptera</taxon>
        <taxon>Polyphaga</taxon>
        <taxon>Cucujiformia</taxon>
        <taxon>Chrysomeloidea</taxon>
        <taxon>Cerambycidae</taxon>
        <taxon>Lamiinae</taxon>
        <taxon>Monochamini</taxon>
        <taxon>Molorchus</taxon>
    </lineage>
</organism>
<evidence type="ECO:0000313" key="1">
    <source>
        <dbReference type="EMBL" id="KAJ8971686.1"/>
    </source>
</evidence>
<comment type="caution">
    <text evidence="1">The sequence shown here is derived from an EMBL/GenBank/DDBJ whole genome shotgun (WGS) entry which is preliminary data.</text>
</comment>
<protein>
    <submittedName>
        <fullName evidence="1">Uncharacterized protein</fullName>
    </submittedName>
</protein>